<evidence type="ECO:0000256" key="1">
    <source>
        <dbReference type="ARBA" id="ARBA00007816"/>
    </source>
</evidence>
<evidence type="ECO:0000256" key="3">
    <source>
        <dbReference type="ARBA" id="ARBA00048954"/>
    </source>
</evidence>
<dbReference type="InterPro" id="IPR027417">
    <property type="entry name" value="P-loop_NTPase"/>
</dbReference>
<keyword evidence="6" id="KW-0547">Nucleotide-binding</keyword>
<dbReference type="Gene3D" id="3.40.50.300">
    <property type="entry name" value="P-loop containing nucleotide triphosphate hydrolases"/>
    <property type="match status" value="2"/>
</dbReference>
<dbReference type="InterPro" id="IPR008571">
    <property type="entry name" value="HerA-like"/>
</dbReference>
<gene>
    <name evidence="6" type="ORF">ENM11_03280</name>
</gene>
<comment type="catalytic activity">
    <reaction evidence="4">
        <text>ATP + H2O = ADP + phosphate + H(+)</text>
        <dbReference type="Rhea" id="RHEA:13065"/>
        <dbReference type="ChEBI" id="CHEBI:15377"/>
        <dbReference type="ChEBI" id="CHEBI:15378"/>
        <dbReference type="ChEBI" id="CHEBI:30616"/>
        <dbReference type="ChEBI" id="CHEBI:43474"/>
        <dbReference type="ChEBI" id="CHEBI:456216"/>
        <dbReference type="EC" id="5.6.2.4"/>
    </reaction>
</comment>
<dbReference type="SUPFAM" id="SSF52540">
    <property type="entry name" value="P-loop containing nucleoside triphosphate hydrolases"/>
    <property type="match status" value="1"/>
</dbReference>
<organism evidence="6">
    <name type="scientific">Caldiarchaeum subterraneum</name>
    <dbReference type="NCBI Taxonomy" id="311458"/>
    <lineage>
        <taxon>Archaea</taxon>
        <taxon>Nitrososphaerota</taxon>
        <taxon>Candidatus Caldarchaeales</taxon>
        <taxon>Candidatus Caldarchaeaceae</taxon>
        <taxon>Candidatus Caldarchaeum</taxon>
    </lineage>
</organism>
<dbReference type="EMBL" id="DRWN01000025">
    <property type="protein sequence ID" value="HHK68163.1"/>
    <property type="molecule type" value="Genomic_DNA"/>
</dbReference>
<comment type="catalytic activity">
    <reaction evidence="2">
        <text>Couples ATP hydrolysis with the unwinding of duplex DNA by translocating in the 3'-5' direction.</text>
        <dbReference type="EC" id="5.6.2.4"/>
    </reaction>
</comment>
<keyword evidence="6" id="KW-0067">ATP-binding</keyword>
<protein>
    <submittedName>
        <fullName evidence="6">ATP-binding protein</fullName>
    </submittedName>
</protein>
<comment type="caution">
    <text evidence="6">The sequence shown here is derived from an EMBL/GenBank/DDBJ whole genome shotgun (WGS) entry which is preliminary data.</text>
</comment>
<comment type="catalytic activity">
    <reaction evidence="3">
        <text>ATP + H2O = ADP + phosphate + H(+)</text>
        <dbReference type="Rhea" id="RHEA:13065"/>
        <dbReference type="ChEBI" id="CHEBI:15377"/>
        <dbReference type="ChEBI" id="CHEBI:15378"/>
        <dbReference type="ChEBI" id="CHEBI:30616"/>
        <dbReference type="ChEBI" id="CHEBI:43474"/>
        <dbReference type="ChEBI" id="CHEBI:456216"/>
        <dbReference type="EC" id="5.6.2.3"/>
    </reaction>
</comment>
<dbReference type="GO" id="GO:0005524">
    <property type="term" value="F:ATP binding"/>
    <property type="evidence" value="ECO:0007669"/>
    <property type="project" value="UniProtKB-KW"/>
</dbReference>
<name>A0A7C5LFB2_CALS0</name>
<dbReference type="AlphaFoldDB" id="A0A7C5LFB2"/>
<comment type="similarity">
    <text evidence="1">Belongs to the HerA family.</text>
</comment>
<sequence length="461" mass="51617">MLLQVIDVAYPELPGTLEELLRDLVMQEVGGANVLDPYNTASVAMLMKDVRLVTAKVRAILTKQSLKPNSPWLPSRFSAVFEKASTDFLQQITSVNDHGLDIEIGTVGGQPFRISLTSLDGYLTIITGKKESGKSHLAKILVQGIAAKGGTVLVLDVNGEYSSLDRTVEGKPSHLASAIKVLQPGVNFKTSLREMGLKTFLDILEHVYGTPSTSLRELARIWRRMEKKGSEVCLENLMEVVEHEQLNEAVRDALLSRLQSIKSSGFVDEDASIDLVEILSSKQGGNVAVVDLSNLLSSVRRLVVEFLLSHLSSLLSQERLEPVFLLAEEAHLYLRETYWEDIITRMRHIGLFPIFVTNQPDTIPELVYRQSDNIFLFNFTNDGDLEKIARVSKIDTETVKTLVKKMPARHCLLMGRMVSDIPLMVKVKPSNLLTMGVTKRFFRNHPQKHQRIEERQAHPIA</sequence>
<dbReference type="GO" id="GO:0043139">
    <property type="term" value="F:5'-3' DNA helicase activity"/>
    <property type="evidence" value="ECO:0007669"/>
    <property type="project" value="UniProtKB-EC"/>
</dbReference>
<feature type="domain" description="Helicase HerA central" evidence="5">
    <location>
        <begin position="132"/>
        <end position="310"/>
    </location>
</feature>
<dbReference type="InterPro" id="IPR002789">
    <property type="entry name" value="HerA_central"/>
</dbReference>
<dbReference type="GO" id="GO:0043138">
    <property type="term" value="F:3'-5' DNA helicase activity"/>
    <property type="evidence" value="ECO:0007669"/>
    <property type="project" value="UniProtKB-EC"/>
</dbReference>
<dbReference type="PANTHER" id="PTHR42957:SF1">
    <property type="entry name" value="HELICASE MJ1565-RELATED"/>
    <property type="match status" value="1"/>
</dbReference>
<reference evidence="6" key="1">
    <citation type="journal article" date="2020" name="mSystems">
        <title>Genome- and Community-Level Interaction Insights into Carbon Utilization and Element Cycling Functions of Hydrothermarchaeota in Hydrothermal Sediment.</title>
        <authorList>
            <person name="Zhou Z."/>
            <person name="Liu Y."/>
            <person name="Xu W."/>
            <person name="Pan J."/>
            <person name="Luo Z.H."/>
            <person name="Li M."/>
        </authorList>
    </citation>
    <scope>NUCLEOTIDE SEQUENCE [LARGE SCALE GENOMIC DNA]</scope>
    <source>
        <strain evidence="6">SpSt-1056</strain>
    </source>
</reference>
<evidence type="ECO:0000313" key="6">
    <source>
        <dbReference type="EMBL" id="HHK68163.1"/>
    </source>
</evidence>
<accession>A0A7C5LFB2</accession>
<evidence type="ECO:0000259" key="5">
    <source>
        <dbReference type="Pfam" id="PF01935"/>
    </source>
</evidence>
<dbReference type="Pfam" id="PF01935">
    <property type="entry name" value="DUF87"/>
    <property type="match status" value="1"/>
</dbReference>
<dbReference type="PANTHER" id="PTHR42957">
    <property type="entry name" value="HELICASE MJ1565-RELATED"/>
    <property type="match status" value="1"/>
</dbReference>
<proteinExistence type="inferred from homology"/>
<evidence type="ECO:0000256" key="4">
    <source>
        <dbReference type="ARBA" id="ARBA00048988"/>
    </source>
</evidence>
<evidence type="ECO:0000256" key="2">
    <source>
        <dbReference type="ARBA" id="ARBA00034617"/>
    </source>
</evidence>